<feature type="transmembrane region" description="Helical" evidence="16">
    <location>
        <begin position="716"/>
        <end position="738"/>
    </location>
</feature>
<dbReference type="InterPro" id="IPR003373">
    <property type="entry name" value="Fe2_transport_prot-B"/>
</dbReference>
<evidence type="ECO:0000256" key="5">
    <source>
        <dbReference type="ARBA" id="ARBA00022519"/>
    </source>
</evidence>
<keyword evidence="12 16" id="KW-0472">Membrane</keyword>
<dbReference type="PANTHER" id="PTHR43185:SF1">
    <property type="entry name" value="FE(2+) TRANSPORTER FEOB"/>
    <property type="match status" value="1"/>
</dbReference>
<evidence type="ECO:0000256" key="2">
    <source>
        <dbReference type="ARBA" id="ARBA00022448"/>
    </source>
</evidence>
<feature type="binding site" evidence="14">
    <location>
        <begin position="10"/>
        <end position="17"/>
    </location>
    <ligand>
        <name>GTP</name>
        <dbReference type="ChEBI" id="CHEBI:37565"/>
        <label>1</label>
    </ligand>
</feature>
<dbReference type="Pfam" id="PF07664">
    <property type="entry name" value="FeoB_C"/>
    <property type="match status" value="1"/>
</dbReference>
<dbReference type="InterPro" id="IPR006073">
    <property type="entry name" value="GTP-bd"/>
</dbReference>
<dbReference type="Gene3D" id="1.10.287.1770">
    <property type="match status" value="1"/>
</dbReference>
<keyword evidence="19" id="KW-1185">Reference proteome</keyword>
<evidence type="ECO:0000256" key="12">
    <source>
        <dbReference type="ARBA" id="ARBA00023136"/>
    </source>
</evidence>
<evidence type="ECO:0000256" key="16">
    <source>
        <dbReference type="RuleBase" id="RU362098"/>
    </source>
</evidence>
<dbReference type="InterPro" id="IPR011642">
    <property type="entry name" value="Gate_dom"/>
</dbReference>
<dbReference type="KEGG" id="haz:A9404_08620"/>
<evidence type="ECO:0000256" key="4">
    <source>
        <dbReference type="ARBA" id="ARBA00022496"/>
    </source>
</evidence>
<evidence type="ECO:0000313" key="19">
    <source>
        <dbReference type="Proteomes" id="UP000078596"/>
    </source>
</evidence>
<feature type="domain" description="FeoB-type G" evidence="17">
    <location>
        <begin position="3"/>
        <end position="168"/>
    </location>
</feature>
<dbReference type="NCBIfam" id="NF007105">
    <property type="entry name" value="PRK09554.1"/>
    <property type="match status" value="1"/>
</dbReference>
<dbReference type="OrthoDB" id="9809127at2"/>
<dbReference type="InterPro" id="IPR011640">
    <property type="entry name" value="Fe2_transport_prot_B_C"/>
</dbReference>
<accession>A0A191ZHV7</accession>
<comment type="subcellular location">
    <subcellularLocation>
        <location evidence="1 16">Cell inner membrane</location>
        <topology evidence="1 16">Multi-pass membrane protein</topology>
    </subcellularLocation>
</comment>
<dbReference type="SUPFAM" id="SSF52540">
    <property type="entry name" value="P-loop containing nucleoside triphosphate hydrolases"/>
    <property type="match status" value="1"/>
</dbReference>
<evidence type="ECO:0000256" key="1">
    <source>
        <dbReference type="ARBA" id="ARBA00004429"/>
    </source>
</evidence>
<dbReference type="NCBIfam" id="TIGR00437">
    <property type="entry name" value="feoB"/>
    <property type="match status" value="1"/>
</dbReference>
<keyword evidence="7 14" id="KW-0547">Nucleotide-binding</keyword>
<dbReference type="NCBIfam" id="TIGR00231">
    <property type="entry name" value="small_GTP"/>
    <property type="match status" value="1"/>
</dbReference>
<evidence type="ECO:0000256" key="13">
    <source>
        <dbReference type="NCBIfam" id="TIGR00437"/>
    </source>
</evidence>
<comment type="function">
    <text evidence="16">Probable transporter of a GTP-driven Fe(2+) uptake system.</text>
</comment>
<feature type="binding site" evidence="14">
    <location>
        <begin position="119"/>
        <end position="122"/>
    </location>
    <ligand>
        <name>GTP</name>
        <dbReference type="ChEBI" id="CHEBI:37565"/>
        <label>1</label>
    </ligand>
</feature>
<dbReference type="GO" id="GO:0015093">
    <property type="term" value="F:ferrous iron transmembrane transporter activity"/>
    <property type="evidence" value="ECO:0007669"/>
    <property type="project" value="UniProtKB-UniRule"/>
</dbReference>
<feature type="binding site" evidence="14">
    <location>
        <begin position="56"/>
        <end position="59"/>
    </location>
    <ligand>
        <name>GTP</name>
        <dbReference type="ChEBI" id="CHEBI:37565"/>
        <label>3</label>
    </ligand>
</feature>
<name>A0A191ZHV7_9GAMM</name>
<evidence type="ECO:0000256" key="8">
    <source>
        <dbReference type="ARBA" id="ARBA00022989"/>
    </source>
</evidence>
<feature type="binding site" evidence="15">
    <location>
        <position position="25"/>
    </location>
    <ligand>
        <name>Mg(2+)</name>
        <dbReference type="ChEBI" id="CHEBI:18420"/>
        <label>2</label>
    </ligand>
</feature>
<dbReference type="AlphaFoldDB" id="A0A191ZHV7"/>
<gene>
    <name evidence="18" type="ORF">A9404_08620</name>
</gene>
<keyword evidence="10" id="KW-0406">Ion transport</keyword>
<keyword evidence="3" id="KW-1003">Cell membrane</keyword>
<dbReference type="GO" id="GO:0005525">
    <property type="term" value="F:GTP binding"/>
    <property type="evidence" value="ECO:0007669"/>
    <property type="project" value="UniProtKB-KW"/>
</dbReference>
<reference evidence="18 19" key="1">
    <citation type="submission" date="2016-06" db="EMBL/GenBank/DDBJ databases">
        <title>Insight into the functional genes involving in sulfur oxidation in Pearl River water.</title>
        <authorList>
            <person name="Luo J."/>
            <person name="Tan X."/>
            <person name="Lin W."/>
        </authorList>
    </citation>
    <scope>NUCLEOTIDE SEQUENCE [LARGE SCALE GENOMIC DNA]</scope>
    <source>
        <strain evidence="18 19">LS2</strain>
    </source>
</reference>
<dbReference type="PANTHER" id="PTHR43185">
    <property type="entry name" value="FERROUS IRON TRANSPORT PROTEIN B"/>
    <property type="match status" value="1"/>
</dbReference>
<dbReference type="InterPro" id="IPR005225">
    <property type="entry name" value="Small_GTP-bd"/>
</dbReference>
<evidence type="ECO:0000256" key="15">
    <source>
        <dbReference type="PIRSR" id="PIRSR603373-2"/>
    </source>
</evidence>
<evidence type="ECO:0000259" key="17">
    <source>
        <dbReference type="PROSITE" id="PS51711"/>
    </source>
</evidence>
<keyword evidence="6 16" id="KW-0812">Transmembrane</keyword>
<dbReference type="Proteomes" id="UP000078596">
    <property type="component" value="Chromosome"/>
</dbReference>
<proteinExistence type="inferred from homology"/>
<feature type="transmembrane region" description="Helical" evidence="16">
    <location>
        <begin position="459"/>
        <end position="478"/>
    </location>
</feature>
<feature type="transmembrane region" description="Helical" evidence="16">
    <location>
        <begin position="433"/>
        <end position="452"/>
    </location>
</feature>
<keyword evidence="4 16" id="KW-0410">Iron transport</keyword>
<dbReference type="Pfam" id="PF07670">
    <property type="entry name" value="Gate"/>
    <property type="match status" value="2"/>
</dbReference>
<comment type="similarity">
    <text evidence="16">Belongs to the TRAFAC class TrmE-Era-EngA-EngB-Septin-like GTPase superfamily. FeoB GTPase (TC 9.A.8) family.</text>
</comment>
<keyword evidence="2 16" id="KW-0813">Transport</keyword>
<feature type="transmembrane region" description="Helical" evidence="16">
    <location>
        <begin position="689"/>
        <end position="710"/>
    </location>
</feature>
<evidence type="ECO:0000256" key="7">
    <source>
        <dbReference type="ARBA" id="ARBA00022741"/>
    </source>
</evidence>
<sequence length="778" mass="84659">MATFTVGLIGNPNCGKTTLFNALTGMRQKVGNWPGVTVDRKTGLFDIGSESIEVVDLPGTYSLDAASSASLDEAIAREYALSGEADVILNIVDASNLERNLYLTTQLMEMRLPLVLAVNMIDLAAEAGIVVDCAELERQLGCPVVPITASKKQGLDELKRRLIERARQADEPGIKIEYAALIETALRDLKPLLEPFAAEQRIDPRWLGIKLLESDPLTLSTVDDTVRQAVTAAQETIRAHMDEEADVFIADARYTFIHQVTHHGVTRRGQLRRSLTDRIDAIVLNRFLGIPIFLGVMYLLFVMSFNGGSIFLDFFEQTAHTLFVAGVGHVLHLMHAPDWVVAFLATSVGGAIQLVSTFIAPIGMTFLFLSLLEDSGYMARAAFVMDRFMRKIGLPGKAFVPMIVGFGCNVPAVMATRTLEDPRERLISALMQPFMSCSARLVIYMAFVTVFFRENGGQVVFGLYVLGIVLAILTALLLKRTALRGEATPFVMELPTYHIPTLRGLLLTTWERLSVFILRVGKVIIIASVIVTLLSSYSMSGKPLAEGDVGDSILGSIGKTITPVFHPMGITEENWPAAVGLLSGVVVKEIVMGTLNGVYTRMDAGDAAQAAPTETPAKPAPFDFWQGIGKAIATIPANLDTFAHGFFDPLGLGGVKVAQTSNLQQAAEQQGLDTQTLSRMGSLFTETAAIAYLIFILLYIPCVNTMAAIFRETRSAGWTVFAIFWGIGLAYSLAVLFYQFANFSQHPTAALLWLIGVSAAFTVAIAALHRQGRRRAVV</sequence>
<evidence type="ECO:0000256" key="6">
    <source>
        <dbReference type="ARBA" id="ARBA00022692"/>
    </source>
</evidence>
<evidence type="ECO:0000256" key="10">
    <source>
        <dbReference type="ARBA" id="ARBA00023065"/>
    </source>
</evidence>
<feature type="transmembrane region" description="Helical" evidence="16">
    <location>
        <begin position="750"/>
        <end position="769"/>
    </location>
</feature>
<feature type="transmembrane region" description="Helical" evidence="16">
    <location>
        <begin position="392"/>
        <end position="413"/>
    </location>
</feature>
<dbReference type="PRINTS" id="PR00326">
    <property type="entry name" value="GTP1OBG"/>
</dbReference>
<feature type="binding site" evidence="15">
    <location>
        <position position="21"/>
    </location>
    <ligand>
        <name>Mg(2+)</name>
        <dbReference type="ChEBI" id="CHEBI:18420"/>
        <label>2</label>
    </ligand>
</feature>
<protein>
    <recommendedName>
        <fullName evidence="13 16">Ferrous iron transport protein B</fullName>
    </recommendedName>
</protein>
<dbReference type="InterPro" id="IPR041069">
    <property type="entry name" value="FeoB_Cyto"/>
</dbReference>
<evidence type="ECO:0000256" key="14">
    <source>
        <dbReference type="PIRSR" id="PIRSR603373-1"/>
    </source>
</evidence>
<feature type="transmembrane region" description="Helical" evidence="16">
    <location>
        <begin position="339"/>
        <end position="372"/>
    </location>
</feature>
<keyword evidence="8 16" id="KW-1133">Transmembrane helix</keyword>
<dbReference type="InterPro" id="IPR050860">
    <property type="entry name" value="FeoB_GTPase"/>
</dbReference>
<keyword evidence="9 16" id="KW-0408">Iron</keyword>
<evidence type="ECO:0000313" key="18">
    <source>
        <dbReference type="EMBL" id="ANJ67437.1"/>
    </source>
</evidence>
<dbReference type="GO" id="GO:0005886">
    <property type="term" value="C:plasma membrane"/>
    <property type="evidence" value="ECO:0007669"/>
    <property type="project" value="UniProtKB-SubCell"/>
</dbReference>
<feature type="binding site" evidence="14">
    <location>
        <begin position="35"/>
        <end position="39"/>
    </location>
    <ligand>
        <name>GTP</name>
        <dbReference type="ChEBI" id="CHEBI:37565"/>
        <label>2</label>
    </ligand>
</feature>
<dbReference type="InterPro" id="IPR030389">
    <property type="entry name" value="G_FEOB_dom"/>
</dbReference>
<dbReference type="FunFam" id="3.40.50.300:FF:000426">
    <property type="entry name" value="Ferrous iron transport protein B"/>
    <property type="match status" value="1"/>
</dbReference>
<dbReference type="Pfam" id="PF17910">
    <property type="entry name" value="FeoB_Cyto"/>
    <property type="match status" value="1"/>
</dbReference>
<dbReference type="CDD" id="cd01879">
    <property type="entry name" value="FeoB"/>
    <property type="match status" value="1"/>
</dbReference>
<organism evidence="18 19">
    <name type="scientific">Halothiobacillus diazotrophicus</name>
    <dbReference type="NCBI Taxonomy" id="1860122"/>
    <lineage>
        <taxon>Bacteria</taxon>
        <taxon>Pseudomonadati</taxon>
        <taxon>Pseudomonadota</taxon>
        <taxon>Gammaproteobacteria</taxon>
        <taxon>Chromatiales</taxon>
        <taxon>Halothiobacillaceae</taxon>
        <taxon>Halothiobacillus</taxon>
    </lineage>
</organism>
<dbReference type="EMBL" id="CP016027">
    <property type="protein sequence ID" value="ANJ67437.1"/>
    <property type="molecule type" value="Genomic_DNA"/>
</dbReference>
<feature type="binding site" evidence="15">
    <location>
        <position position="24"/>
    </location>
    <ligand>
        <name>Mg(2+)</name>
        <dbReference type="ChEBI" id="CHEBI:18420"/>
        <label>2</label>
    </ligand>
</feature>
<evidence type="ECO:0000256" key="9">
    <source>
        <dbReference type="ARBA" id="ARBA00023004"/>
    </source>
</evidence>
<dbReference type="RefSeq" id="WP_066100295.1">
    <property type="nucleotide sequence ID" value="NZ_CP016027.1"/>
</dbReference>
<dbReference type="Pfam" id="PF02421">
    <property type="entry name" value="FeoB_N"/>
    <property type="match status" value="1"/>
</dbReference>
<evidence type="ECO:0000256" key="3">
    <source>
        <dbReference type="ARBA" id="ARBA00022475"/>
    </source>
</evidence>
<keyword evidence="15" id="KW-0479">Metal-binding</keyword>
<evidence type="ECO:0000256" key="11">
    <source>
        <dbReference type="ARBA" id="ARBA00023134"/>
    </source>
</evidence>
<feature type="binding site" evidence="15">
    <location>
        <position position="22"/>
    </location>
    <ligand>
        <name>Mg(2+)</name>
        <dbReference type="ChEBI" id="CHEBI:18420"/>
        <label>1</label>
    </ligand>
</feature>
<dbReference type="Gene3D" id="3.40.50.300">
    <property type="entry name" value="P-loop containing nucleotide triphosphate hydrolases"/>
    <property type="match status" value="1"/>
</dbReference>
<keyword evidence="11 14" id="KW-0342">GTP-binding</keyword>
<keyword evidence="5" id="KW-0997">Cell inner membrane</keyword>
<dbReference type="InterPro" id="IPR027417">
    <property type="entry name" value="P-loop_NTPase"/>
</dbReference>
<dbReference type="GO" id="GO:0046872">
    <property type="term" value="F:metal ion binding"/>
    <property type="evidence" value="ECO:0007669"/>
    <property type="project" value="UniProtKB-KW"/>
</dbReference>
<dbReference type="STRING" id="1860122.A9404_08620"/>
<dbReference type="PROSITE" id="PS51711">
    <property type="entry name" value="G_FEOB"/>
    <property type="match status" value="1"/>
</dbReference>
<feature type="transmembrane region" description="Helical" evidence="16">
    <location>
        <begin position="283"/>
        <end position="305"/>
    </location>
</feature>
<keyword evidence="15" id="KW-0460">Magnesium</keyword>